<sequence length="440" mass="50084">MKEIITAIKNFFKHRFNLDEDKADERQIVEIIKRDVQFKGTNLWTLIFAIFIASIGLNVNSTAVIIGAMLISPLMGPIMGIGLGIGINDFDLLKQGIKNLLVAASISVIASSLYFIITPLHVAKSELLARTTPTIWDVFIAFFGGLAGIVAGTRREKSNVIPGVAIATALMPPLCTAGFGLATGQWFYFLGAFYLFFINCLFICLATFLIVRYLKFHKKEFATLSQQKRVIRSIWFIVILTILPSIYLAWRIVQRTIFEENAKSFVQNEFSFPQTQVVDRNFKFQPKASSIELLLIGQRLPENKIDSLRKRMHIYNLDRTNLVIRQGLDAKQEIDLAQIKASVLEDVFSNRKLGDTTSSFSNKLEMPLPDLKTEIKSLYPDMKDFSLSQSVVQRLDTVHFDTVTLFVGNFDRYFSARERTRLRTWLKERVKTDSIKLIIE</sequence>
<dbReference type="RefSeq" id="WP_279296723.1">
    <property type="nucleotide sequence ID" value="NZ_JAOTIF010000005.1"/>
</dbReference>
<proteinExistence type="predicted"/>
<dbReference type="Proteomes" id="UP001155483">
    <property type="component" value="Unassembled WGS sequence"/>
</dbReference>
<dbReference type="NCBIfam" id="TIGR00341">
    <property type="entry name" value="TIGR00341 family protein"/>
    <property type="match status" value="1"/>
</dbReference>
<keyword evidence="1" id="KW-0472">Membrane</keyword>
<dbReference type="PANTHER" id="PTHR20992">
    <property type="entry name" value="AT15442P-RELATED"/>
    <property type="match status" value="1"/>
</dbReference>
<feature type="transmembrane region" description="Helical" evidence="1">
    <location>
        <begin position="234"/>
        <end position="253"/>
    </location>
</feature>
<feature type="transmembrane region" description="Helical" evidence="1">
    <location>
        <begin position="41"/>
        <end position="59"/>
    </location>
</feature>
<organism evidence="2 3">
    <name type="scientific">Paraflavisolibacter caeni</name>
    <dbReference type="NCBI Taxonomy" id="2982496"/>
    <lineage>
        <taxon>Bacteria</taxon>
        <taxon>Pseudomonadati</taxon>
        <taxon>Bacteroidota</taxon>
        <taxon>Chitinophagia</taxon>
        <taxon>Chitinophagales</taxon>
        <taxon>Chitinophagaceae</taxon>
        <taxon>Paraflavisolibacter</taxon>
    </lineage>
</organism>
<gene>
    <name evidence="2" type="ORF">OCK74_09150</name>
</gene>
<dbReference type="AlphaFoldDB" id="A0A9X2XVF4"/>
<keyword evidence="1" id="KW-0812">Transmembrane</keyword>
<feature type="transmembrane region" description="Helical" evidence="1">
    <location>
        <begin position="100"/>
        <end position="122"/>
    </location>
</feature>
<dbReference type="InterPro" id="IPR005240">
    <property type="entry name" value="DUF389"/>
</dbReference>
<reference evidence="2" key="2">
    <citation type="submission" date="2023-04" db="EMBL/GenBank/DDBJ databases">
        <title>Paracnuella aquatica gen. nov., sp. nov., a member of the family Chitinophagaceae isolated from a hot spring.</title>
        <authorList>
            <person name="Wang C."/>
        </authorList>
    </citation>
    <scope>NUCLEOTIDE SEQUENCE</scope>
    <source>
        <strain evidence="2">LB-8</strain>
    </source>
</reference>
<feature type="transmembrane region" description="Helical" evidence="1">
    <location>
        <begin position="65"/>
        <end position="88"/>
    </location>
</feature>
<feature type="transmembrane region" description="Helical" evidence="1">
    <location>
        <begin position="187"/>
        <end position="214"/>
    </location>
</feature>
<dbReference type="PANTHER" id="PTHR20992:SF9">
    <property type="entry name" value="AT15442P-RELATED"/>
    <property type="match status" value="1"/>
</dbReference>
<keyword evidence="1" id="KW-1133">Transmembrane helix</keyword>
<feature type="transmembrane region" description="Helical" evidence="1">
    <location>
        <begin position="160"/>
        <end position="181"/>
    </location>
</feature>
<accession>A0A9X2XVF4</accession>
<name>A0A9X2XVF4_9BACT</name>
<reference evidence="2" key="1">
    <citation type="submission" date="2022-09" db="EMBL/GenBank/DDBJ databases">
        <authorList>
            <person name="Yuan C."/>
            <person name="Ke Z."/>
        </authorList>
    </citation>
    <scope>NUCLEOTIDE SEQUENCE</scope>
    <source>
        <strain evidence="2">LB-8</strain>
    </source>
</reference>
<comment type="caution">
    <text evidence="2">The sequence shown here is derived from an EMBL/GenBank/DDBJ whole genome shotgun (WGS) entry which is preliminary data.</text>
</comment>
<protein>
    <submittedName>
        <fullName evidence="2">TIGR00341 family protein</fullName>
    </submittedName>
</protein>
<keyword evidence="3" id="KW-1185">Reference proteome</keyword>
<dbReference type="Pfam" id="PF04087">
    <property type="entry name" value="DUF389"/>
    <property type="match status" value="1"/>
</dbReference>
<evidence type="ECO:0000256" key="1">
    <source>
        <dbReference type="SAM" id="Phobius"/>
    </source>
</evidence>
<feature type="transmembrane region" description="Helical" evidence="1">
    <location>
        <begin position="134"/>
        <end position="153"/>
    </location>
</feature>
<evidence type="ECO:0000313" key="2">
    <source>
        <dbReference type="EMBL" id="MCU7549282.1"/>
    </source>
</evidence>
<dbReference type="EMBL" id="JAOTIF010000005">
    <property type="protein sequence ID" value="MCU7549282.1"/>
    <property type="molecule type" value="Genomic_DNA"/>
</dbReference>
<evidence type="ECO:0000313" key="3">
    <source>
        <dbReference type="Proteomes" id="UP001155483"/>
    </source>
</evidence>